<accession>A0ABW1KYF8</accession>
<comment type="caution">
    <text evidence="2">The sequence shown here is derived from an EMBL/GenBank/DDBJ whole genome shotgun (WGS) entry which is preliminary data.</text>
</comment>
<sequence>MRLLSLLFLIFAINAPALALENAETTPAQHSAPQWFLDDNDFLTRDGGRWVASNADYQSESEPMEAFVMEWKADYANSITGRLYGMIDGEPTQDFWRFRQYWHPGEGKAVLEQFGIGGAFGIGSLWPADGSNKLLQTFYAPGGGAAEQGHKAMNPDADTHVTTSYDVVGDEWTERRTYTWKRDKTSTEEKS</sequence>
<reference evidence="2 3" key="1">
    <citation type="submission" date="2024-09" db="EMBL/GenBank/DDBJ databases">
        <authorList>
            <person name="Zhang Z.-H."/>
        </authorList>
    </citation>
    <scope>NUCLEOTIDE SEQUENCE [LARGE SCALE GENOMIC DNA]</scope>
    <source>
        <strain evidence="2 3">HHTR114</strain>
    </source>
</reference>
<keyword evidence="3" id="KW-1185">Reference proteome</keyword>
<feature type="signal peptide" evidence="1">
    <location>
        <begin position="1"/>
        <end position="19"/>
    </location>
</feature>
<name>A0ABW1KYF8_9PROT</name>
<feature type="chain" id="PRO_5047382669" description="DUF1579 domain-containing protein" evidence="1">
    <location>
        <begin position="20"/>
        <end position="191"/>
    </location>
</feature>
<keyword evidence="1" id="KW-0732">Signal</keyword>
<dbReference type="Proteomes" id="UP001596116">
    <property type="component" value="Unassembled WGS sequence"/>
</dbReference>
<dbReference type="EMBL" id="JBHPON010000002">
    <property type="protein sequence ID" value="MFC6037126.1"/>
    <property type="molecule type" value="Genomic_DNA"/>
</dbReference>
<gene>
    <name evidence="2" type="ORF">ACFMB1_16340</name>
</gene>
<evidence type="ECO:0000313" key="2">
    <source>
        <dbReference type="EMBL" id="MFC6037126.1"/>
    </source>
</evidence>
<dbReference type="RefSeq" id="WP_379881630.1">
    <property type="nucleotide sequence ID" value="NZ_JBHPON010000002.1"/>
</dbReference>
<evidence type="ECO:0000256" key="1">
    <source>
        <dbReference type="SAM" id="SignalP"/>
    </source>
</evidence>
<protein>
    <recommendedName>
        <fullName evidence="4">DUF1579 domain-containing protein</fullName>
    </recommendedName>
</protein>
<organism evidence="2 3">
    <name type="scientific">Hyphococcus aureus</name>
    <dbReference type="NCBI Taxonomy" id="2666033"/>
    <lineage>
        <taxon>Bacteria</taxon>
        <taxon>Pseudomonadati</taxon>
        <taxon>Pseudomonadota</taxon>
        <taxon>Alphaproteobacteria</taxon>
        <taxon>Parvularculales</taxon>
        <taxon>Parvularculaceae</taxon>
        <taxon>Hyphococcus</taxon>
    </lineage>
</organism>
<proteinExistence type="predicted"/>
<evidence type="ECO:0000313" key="3">
    <source>
        <dbReference type="Proteomes" id="UP001596116"/>
    </source>
</evidence>
<evidence type="ECO:0008006" key="4">
    <source>
        <dbReference type="Google" id="ProtNLM"/>
    </source>
</evidence>